<organism evidence="7 8">
    <name type="scientific">Clohesyomyces aquaticus</name>
    <dbReference type="NCBI Taxonomy" id="1231657"/>
    <lineage>
        <taxon>Eukaryota</taxon>
        <taxon>Fungi</taxon>
        <taxon>Dikarya</taxon>
        <taxon>Ascomycota</taxon>
        <taxon>Pezizomycotina</taxon>
        <taxon>Dothideomycetes</taxon>
        <taxon>Pleosporomycetidae</taxon>
        <taxon>Pleosporales</taxon>
        <taxon>Lindgomycetaceae</taxon>
        <taxon>Clohesyomyces</taxon>
    </lineage>
</organism>
<dbReference type="InterPro" id="IPR001144">
    <property type="entry name" value="Enterotoxin_A"/>
</dbReference>
<feature type="region of interest" description="Disordered" evidence="5">
    <location>
        <begin position="137"/>
        <end position="174"/>
    </location>
</feature>
<sequence length="174" mass="19271">MFGHSRIVGFTALLALLSPALATVYRVDDRSPQQIKDAGGFKAWDPAGTGSVIDHANKVLGDKDPWISTTTDQGFAKAAAKGNLEAWIYHIEEDGITFTDVDKAFEEAGQENNHPGEHEQAVKGEIAWTSIKKWDHYKRGKKVDDQTRKDFDEGQKDKKRSEPLVGSVKFKASL</sequence>
<keyword evidence="3" id="KW-0843">Virulence</keyword>
<dbReference type="SUPFAM" id="SSF56399">
    <property type="entry name" value="ADP-ribosylation"/>
    <property type="match status" value="1"/>
</dbReference>
<name>A0A1Y2AAP5_9PLEO</name>
<dbReference type="Gene3D" id="3.90.210.10">
    <property type="entry name" value="Heat-Labile Enterotoxin, subunit A"/>
    <property type="match status" value="1"/>
</dbReference>
<keyword evidence="2 6" id="KW-0732">Signal</keyword>
<dbReference type="Proteomes" id="UP000193144">
    <property type="component" value="Unassembled WGS sequence"/>
</dbReference>
<keyword evidence="8" id="KW-1185">Reference proteome</keyword>
<proteinExistence type="predicted"/>
<evidence type="ECO:0000313" key="8">
    <source>
        <dbReference type="Proteomes" id="UP000193144"/>
    </source>
</evidence>
<dbReference type="GO" id="GO:0090729">
    <property type="term" value="F:toxin activity"/>
    <property type="evidence" value="ECO:0007669"/>
    <property type="project" value="UniProtKB-KW"/>
</dbReference>
<evidence type="ECO:0000256" key="5">
    <source>
        <dbReference type="SAM" id="MobiDB-lite"/>
    </source>
</evidence>
<evidence type="ECO:0000256" key="1">
    <source>
        <dbReference type="ARBA" id="ARBA00022656"/>
    </source>
</evidence>
<feature type="chain" id="PRO_5012688789" description="ADP-ribosylation" evidence="6">
    <location>
        <begin position="23"/>
        <end position="174"/>
    </location>
</feature>
<protein>
    <recommendedName>
        <fullName evidence="9">ADP-ribosylation</fullName>
    </recommendedName>
</protein>
<feature type="signal peptide" evidence="6">
    <location>
        <begin position="1"/>
        <end position="22"/>
    </location>
</feature>
<evidence type="ECO:0000313" key="7">
    <source>
        <dbReference type="EMBL" id="ORY19065.1"/>
    </source>
</evidence>
<dbReference type="AlphaFoldDB" id="A0A1Y2AAP5"/>
<evidence type="ECO:0000256" key="4">
    <source>
        <dbReference type="ARBA" id="ARBA00023157"/>
    </source>
</evidence>
<keyword evidence="1" id="KW-0800">Toxin</keyword>
<evidence type="ECO:0008006" key="9">
    <source>
        <dbReference type="Google" id="ProtNLM"/>
    </source>
</evidence>
<evidence type="ECO:0000256" key="2">
    <source>
        <dbReference type="ARBA" id="ARBA00022729"/>
    </source>
</evidence>
<reference evidence="7 8" key="1">
    <citation type="submission" date="2016-07" db="EMBL/GenBank/DDBJ databases">
        <title>Pervasive Adenine N6-methylation of Active Genes in Fungi.</title>
        <authorList>
            <consortium name="DOE Joint Genome Institute"/>
            <person name="Mondo S.J."/>
            <person name="Dannebaum R.O."/>
            <person name="Kuo R.C."/>
            <person name="Labutti K."/>
            <person name="Haridas S."/>
            <person name="Kuo A."/>
            <person name="Salamov A."/>
            <person name="Ahrendt S.R."/>
            <person name="Lipzen A."/>
            <person name="Sullivan W."/>
            <person name="Andreopoulos W.B."/>
            <person name="Clum A."/>
            <person name="Lindquist E."/>
            <person name="Daum C."/>
            <person name="Ramamoorthy G.K."/>
            <person name="Gryganskyi A."/>
            <person name="Culley D."/>
            <person name="Magnuson J.K."/>
            <person name="James T.Y."/>
            <person name="O'Malley M.A."/>
            <person name="Stajich J.E."/>
            <person name="Spatafora J.W."/>
            <person name="Visel A."/>
            <person name="Grigoriev I.V."/>
        </authorList>
    </citation>
    <scope>NUCLEOTIDE SEQUENCE [LARGE SCALE GENOMIC DNA]</scope>
    <source>
        <strain evidence="7 8">CBS 115471</strain>
    </source>
</reference>
<dbReference type="Pfam" id="PF01375">
    <property type="entry name" value="Enterotoxin_a"/>
    <property type="match status" value="1"/>
</dbReference>
<accession>A0A1Y2AAP5</accession>
<evidence type="ECO:0000256" key="6">
    <source>
        <dbReference type="SAM" id="SignalP"/>
    </source>
</evidence>
<dbReference type="OrthoDB" id="3767032at2759"/>
<feature type="compositionally biased region" description="Basic and acidic residues" evidence="5">
    <location>
        <begin position="142"/>
        <end position="162"/>
    </location>
</feature>
<keyword evidence="4" id="KW-1015">Disulfide bond</keyword>
<evidence type="ECO:0000256" key="3">
    <source>
        <dbReference type="ARBA" id="ARBA00023026"/>
    </source>
</evidence>
<dbReference type="STRING" id="1231657.A0A1Y2AAP5"/>
<comment type="caution">
    <text evidence="7">The sequence shown here is derived from an EMBL/GenBank/DDBJ whole genome shotgun (WGS) entry which is preliminary data.</text>
</comment>
<dbReference type="EMBL" id="MCFA01000004">
    <property type="protein sequence ID" value="ORY19065.1"/>
    <property type="molecule type" value="Genomic_DNA"/>
</dbReference>
<gene>
    <name evidence="7" type="ORF">BCR34DRAFT_582620</name>
</gene>